<evidence type="ECO:0000313" key="3">
    <source>
        <dbReference type="EMBL" id="GAA2208228.1"/>
    </source>
</evidence>
<dbReference type="Gene3D" id="1.10.1660.10">
    <property type="match status" value="1"/>
</dbReference>
<gene>
    <name evidence="3" type="ORF">GCM10009850_036860</name>
</gene>
<dbReference type="CDD" id="cd01107">
    <property type="entry name" value="HTH_BmrR"/>
    <property type="match status" value="1"/>
</dbReference>
<keyword evidence="4" id="KW-1185">Reference proteome</keyword>
<dbReference type="InterPro" id="IPR047057">
    <property type="entry name" value="MerR_fam"/>
</dbReference>
<dbReference type="SUPFAM" id="SSF46955">
    <property type="entry name" value="Putative DNA-binding domain"/>
    <property type="match status" value="1"/>
</dbReference>
<reference evidence="4" key="1">
    <citation type="journal article" date="2019" name="Int. J. Syst. Evol. Microbiol.">
        <title>The Global Catalogue of Microorganisms (GCM) 10K type strain sequencing project: providing services to taxonomists for standard genome sequencing and annotation.</title>
        <authorList>
            <consortium name="The Broad Institute Genomics Platform"/>
            <consortium name="The Broad Institute Genome Sequencing Center for Infectious Disease"/>
            <person name="Wu L."/>
            <person name="Ma J."/>
        </authorList>
    </citation>
    <scope>NUCLEOTIDE SEQUENCE [LARGE SCALE GENOMIC DNA]</scope>
    <source>
        <strain evidence="4">JCM 16114</strain>
    </source>
</reference>
<dbReference type="InterPro" id="IPR011256">
    <property type="entry name" value="Reg_factor_effector_dom_sf"/>
</dbReference>
<keyword evidence="1" id="KW-0238">DNA-binding</keyword>
<evidence type="ECO:0000259" key="2">
    <source>
        <dbReference type="PROSITE" id="PS50937"/>
    </source>
</evidence>
<evidence type="ECO:0000256" key="1">
    <source>
        <dbReference type="ARBA" id="ARBA00023125"/>
    </source>
</evidence>
<organism evidence="3 4">
    <name type="scientific">Nonomuraea monospora</name>
    <dbReference type="NCBI Taxonomy" id="568818"/>
    <lineage>
        <taxon>Bacteria</taxon>
        <taxon>Bacillati</taxon>
        <taxon>Actinomycetota</taxon>
        <taxon>Actinomycetes</taxon>
        <taxon>Streptosporangiales</taxon>
        <taxon>Streptosporangiaceae</taxon>
        <taxon>Nonomuraea</taxon>
    </lineage>
</organism>
<dbReference type="PROSITE" id="PS50937">
    <property type="entry name" value="HTH_MERR_2"/>
    <property type="match status" value="1"/>
</dbReference>
<dbReference type="EMBL" id="BAAAQX010000008">
    <property type="protein sequence ID" value="GAA2208228.1"/>
    <property type="molecule type" value="Genomic_DNA"/>
</dbReference>
<dbReference type="PANTHER" id="PTHR30204:SF97">
    <property type="entry name" value="MERR FAMILY REGULATORY PROTEIN"/>
    <property type="match status" value="1"/>
</dbReference>
<dbReference type="InterPro" id="IPR000551">
    <property type="entry name" value="MerR-type_HTH_dom"/>
</dbReference>
<evidence type="ECO:0000313" key="4">
    <source>
        <dbReference type="Proteomes" id="UP001499843"/>
    </source>
</evidence>
<dbReference type="InterPro" id="IPR009061">
    <property type="entry name" value="DNA-bd_dom_put_sf"/>
</dbReference>
<dbReference type="SMART" id="SM00871">
    <property type="entry name" value="AraC_E_bind"/>
    <property type="match status" value="1"/>
</dbReference>
<accession>A0ABP5P977</accession>
<protein>
    <submittedName>
        <fullName evidence="3">MerR family transcriptional regulator</fullName>
    </submittedName>
</protein>
<dbReference type="InterPro" id="IPR010499">
    <property type="entry name" value="AraC_E-bd"/>
</dbReference>
<dbReference type="Proteomes" id="UP001499843">
    <property type="component" value="Unassembled WGS sequence"/>
</dbReference>
<name>A0ABP5P977_9ACTN</name>
<proteinExistence type="predicted"/>
<dbReference type="Gene3D" id="3.20.80.10">
    <property type="entry name" value="Regulatory factor, effector binding domain"/>
    <property type="match status" value="1"/>
</dbReference>
<dbReference type="SUPFAM" id="SSF55136">
    <property type="entry name" value="Probable bacterial effector-binding domain"/>
    <property type="match status" value="1"/>
</dbReference>
<sequence length="274" mass="29276">MLVGVDEELLPIGQFARLGRLSVKQLRHYDELGLLRPAFVDGETGYRYYRASQARVALSIALLRSLDVPLAVVGEVLAGAPEEAGRSLAGVRDALEAELARRRRTLAALERVMAEGLPSARVRLVSEPALRVAVVRERAAGAEDIGRATSAAVARLLSGGTTVVGGGPVRLVGLFPVDLGEMVEVSVALVLEEGRRAGEGAEVRVLPGGVFASATHVGPYDQISLTAHAVLAWCAERRHVVRGPLREVYVSDPAVTSPEELVTHVRVCVEEESW</sequence>
<comment type="caution">
    <text evidence="3">The sequence shown here is derived from an EMBL/GenBank/DDBJ whole genome shotgun (WGS) entry which is preliminary data.</text>
</comment>
<dbReference type="Pfam" id="PF00376">
    <property type="entry name" value="MerR"/>
    <property type="match status" value="1"/>
</dbReference>
<dbReference type="SMART" id="SM00422">
    <property type="entry name" value="HTH_MERR"/>
    <property type="match status" value="1"/>
</dbReference>
<dbReference type="Pfam" id="PF06445">
    <property type="entry name" value="GyrI-like"/>
    <property type="match status" value="1"/>
</dbReference>
<feature type="domain" description="HTH merR-type" evidence="2">
    <location>
        <begin position="9"/>
        <end position="79"/>
    </location>
</feature>
<dbReference type="InterPro" id="IPR029442">
    <property type="entry name" value="GyrI-like"/>
</dbReference>
<dbReference type="PANTHER" id="PTHR30204">
    <property type="entry name" value="REDOX-CYCLING DRUG-SENSING TRANSCRIPTIONAL ACTIVATOR SOXR"/>
    <property type="match status" value="1"/>
</dbReference>